<dbReference type="InterPro" id="IPR037066">
    <property type="entry name" value="Plug_dom_sf"/>
</dbReference>
<evidence type="ECO:0000256" key="11">
    <source>
        <dbReference type="ARBA" id="ARBA00023136"/>
    </source>
</evidence>
<keyword evidence="3 14" id="KW-0813">Transport</keyword>
<keyword evidence="10 15" id="KW-0798">TonB box</keyword>
<dbReference type="InterPro" id="IPR036942">
    <property type="entry name" value="Beta-barrel_TonB_sf"/>
</dbReference>
<dbReference type="InterPro" id="IPR000531">
    <property type="entry name" value="Beta-barrel_TonB"/>
</dbReference>
<evidence type="ECO:0000256" key="4">
    <source>
        <dbReference type="ARBA" id="ARBA00022452"/>
    </source>
</evidence>
<feature type="domain" description="TonB-dependent receptor-like beta-barrel" evidence="17">
    <location>
        <begin position="261"/>
        <end position="650"/>
    </location>
</feature>
<evidence type="ECO:0000256" key="7">
    <source>
        <dbReference type="ARBA" id="ARBA00022729"/>
    </source>
</evidence>
<feature type="signal peptide" evidence="16">
    <location>
        <begin position="1"/>
        <end position="25"/>
    </location>
</feature>
<dbReference type="CDD" id="cd01347">
    <property type="entry name" value="ligand_gated_channel"/>
    <property type="match status" value="1"/>
</dbReference>
<gene>
    <name evidence="19" type="ORF">I6G47_26170</name>
</gene>
<evidence type="ECO:0000259" key="18">
    <source>
        <dbReference type="Pfam" id="PF07715"/>
    </source>
</evidence>
<dbReference type="Gene3D" id="2.170.130.10">
    <property type="entry name" value="TonB-dependent receptor, plug domain"/>
    <property type="match status" value="1"/>
</dbReference>
<comment type="similarity">
    <text evidence="2 14 15">Belongs to the TonB-dependent receptor family.</text>
</comment>
<dbReference type="InterPro" id="IPR039426">
    <property type="entry name" value="TonB-dep_rcpt-like"/>
</dbReference>
<keyword evidence="20" id="KW-1185">Reference proteome</keyword>
<keyword evidence="9" id="KW-0406">Ion transport</keyword>
<dbReference type="PROSITE" id="PS52016">
    <property type="entry name" value="TONB_DEPENDENT_REC_3"/>
    <property type="match status" value="1"/>
</dbReference>
<keyword evidence="8" id="KW-0408">Iron</keyword>
<evidence type="ECO:0000256" key="8">
    <source>
        <dbReference type="ARBA" id="ARBA00023004"/>
    </source>
</evidence>
<keyword evidence="6 14" id="KW-0812">Transmembrane</keyword>
<reference evidence="19 20" key="1">
    <citation type="submission" date="2020-12" db="EMBL/GenBank/DDBJ databases">
        <title>FDA dAtabase for Regulatory Grade micrObial Sequences (FDA-ARGOS): Supporting development and validation of Infectious Disease Dx tests.</title>
        <authorList>
            <person name="Sproer C."/>
            <person name="Gronow S."/>
            <person name="Severitt S."/>
            <person name="Schroder I."/>
            <person name="Tallon L."/>
            <person name="Sadzewicz L."/>
            <person name="Zhao X."/>
            <person name="Boylan J."/>
            <person name="Ott S."/>
            <person name="Bowen H."/>
            <person name="Vavikolanu K."/>
            <person name="Mehta A."/>
            <person name="Aluvathingal J."/>
            <person name="Nadendla S."/>
            <person name="Lowell S."/>
            <person name="Myers T."/>
            <person name="Yan Y."/>
            <person name="Sichtig H."/>
        </authorList>
    </citation>
    <scope>NUCLEOTIDE SEQUENCE [LARGE SCALE GENOMIC DNA]</scope>
    <source>
        <strain evidence="19 20">FDAARGOS_890</strain>
    </source>
</reference>
<evidence type="ECO:0000256" key="5">
    <source>
        <dbReference type="ARBA" id="ARBA00022496"/>
    </source>
</evidence>
<sequence>MSLPSKMLPVALAATLACLHATAHAAGDSVIVLGEVPVYSGTGGALPPTSLLTSVDILGADKIEDKNVMQSWELLGQLPGIQLTETRMGAESGKATFRAFNGEGYINGIKVLIDGIPSNVNSGNQRFIDMIFPLELDFIEVVRGTNDPRYGLHNIGGSINFGTRQGGNYSDGRVTVGSHATREVQVALGRESDGFAQNYFIAHQGSDGHRAHSDSEKYALGGKWFLTSADRTLKVGAVARLYSHKAEEPGFMTATEMAQNRKQTGAHNANDGDDRQMQHLSLHLDWQATPALFMSNKLYFNHYDDDRRVTFTNSAAASLNNLPRQRRVWDEDQTGLMSTVTWRASDTLTVDGGLQIERQKNLYQRYRYAYAVPTQFSNPTHTSNDDRYTLNNVGAYVQAIFNATDQLKIIPGLRLDKFSGRTALSPSGTTGPLQDYGWIKQPKLSMVYSVNDATSVYANWGRTFQILTGSRAPAYITSATQAKFAPSINTGTELGVKFKPSPRTDLRVAVWQQDATDEVANMPSTGTNVSLGETRRKGIDFQASTRIGSAVTLWASHSLQEAKVRRAFTASGTSLAGKEVFATPRHITNAGVDYQANEALRLGLQARAQGSYFIDDLNAQGKFGSFVLLDFNARYALSKTVSVDLQVKNLANRKFAYVWWDNFFWPADSAQPMYSPGAGRSAFVSLNVKW</sequence>
<keyword evidence="4 14" id="KW-1134">Transmembrane beta strand</keyword>
<evidence type="ECO:0000256" key="2">
    <source>
        <dbReference type="ARBA" id="ARBA00009810"/>
    </source>
</evidence>
<evidence type="ECO:0000256" key="9">
    <source>
        <dbReference type="ARBA" id="ARBA00023065"/>
    </source>
</evidence>
<evidence type="ECO:0000313" key="19">
    <source>
        <dbReference type="EMBL" id="QPS80434.1"/>
    </source>
</evidence>
<comment type="subcellular location">
    <subcellularLocation>
        <location evidence="1 14">Cell outer membrane</location>
        <topology evidence="1 14">Multi-pass membrane protein</topology>
    </subcellularLocation>
</comment>
<dbReference type="InterPro" id="IPR012910">
    <property type="entry name" value="Plug_dom"/>
</dbReference>
<keyword evidence="13 14" id="KW-0998">Cell outer membrane</keyword>
<feature type="domain" description="TonB-dependent receptor plug" evidence="18">
    <location>
        <begin position="51"/>
        <end position="157"/>
    </location>
</feature>
<dbReference type="EMBL" id="CP065748">
    <property type="protein sequence ID" value="QPS80434.1"/>
    <property type="molecule type" value="Genomic_DNA"/>
</dbReference>
<organism evidence="19 20">
    <name type="scientific">Delftia lacustris</name>
    <dbReference type="NCBI Taxonomy" id="558537"/>
    <lineage>
        <taxon>Bacteria</taxon>
        <taxon>Pseudomonadati</taxon>
        <taxon>Pseudomonadota</taxon>
        <taxon>Betaproteobacteria</taxon>
        <taxon>Burkholderiales</taxon>
        <taxon>Comamonadaceae</taxon>
        <taxon>Delftia</taxon>
    </lineage>
</organism>
<dbReference type="GO" id="GO:0009279">
    <property type="term" value="C:cell outer membrane"/>
    <property type="evidence" value="ECO:0007669"/>
    <property type="project" value="UniProtKB-SubCell"/>
</dbReference>
<dbReference type="GO" id="GO:0015344">
    <property type="term" value="F:siderophore uptake transmembrane transporter activity"/>
    <property type="evidence" value="ECO:0007669"/>
    <property type="project" value="TreeGrafter"/>
</dbReference>
<keyword evidence="7 16" id="KW-0732">Signal</keyword>
<name>A0A7T3DDL5_9BURK</name>
<evidence type="ECO:0000256" key="3">
    <source>
        <dbReference type="ARBA" id="ARBA00022448"/>
    </source>
</evidence>
<evidence type="ECO:0000313" key="20">
    <source>
        <dbReference type="Proteomes" id="UP000595064"/>
    </source>
</evidence>
<feature type="chain" id="PRO_5032780941" evidence="16">
    <location>
        <begin position="26"/>
        <end position="690"/>
    </location>
</feature>
<dbReference type="Proteomes" id="UP000595064">
    <property type="component" value="Chromosome"/>
</dbReference>
<dbReference type="AlphaFoldDB" id="A0A7T3DDL5"/>
<dbReference type="KEGG" id="dla:I6G47_26170"/>
<proteinExistence type="inferred from homology"/>
<evidence type="ECO:0000256" key="14">
    <source>
        <dbReference type="PROSITE-ProRule" id="PRU01360"/>
    </source>
</evidence>
<evidence type="ECO:0000256" key="1">
    <source>
        <dbReference type="ARBA" id="ARBA00004571"/>
    </source>
</evidence>
<evidence type="ECO:0000256" key="10">
    <source>
        <dbReference type="ARBA" id="ARBA00023077"/>
    </source>
</evidence>
<keyword evidence="11 14" id="KW-0472">Membrane</keyword>
<evidence type="ECO:0000256" key="15">
    <source>
        <dbReference type="RuleBase" id="RU003357"/>
    </source>
</evidence>
<dbReference type="PANTHER" id="PTHR32552:SF68">
    <property type="entry name" value="FERRICHROME OUTER MEMBRANE TRANSPORTER_PHAGE RECEPTOR"/>
    <property type="match status" value="1"/>
</dbReference>
<evidence type="ECO:0000256" key="16">
    <source>
        <dbReference type="SAM" id="SignalP"/>
    </source>
</evidence>
<evidence type="ECO:0000256" key="12">
    <source>
        <dbReference type="ARBA" id="ARBA00023170"/>
    </source>
</evidence>
<dbReference type="SUPFAM" id="SSF56935">
    <property type="entry name" value="Porins"/>
    <property type="match status" value="1"/>
</dbReference>
<dbReference type="Pfam" id="PF07715">
    <property type="entry name" value="Plug"/>
    <property type="match status" value="1"/>
</dbReference>
<dbReference type="PANTHER" id="PTHR32552">
    <property type="entry name" value="FERRICHROME IRON RECEPTOR-RELATED"/>
    <property type="match status" value="1"/>
</dbReference>
<keyword evidence="5" id="KW-0410">Iron transport</keyword>
<protein>
    <submittedName>
        <fullName evidence="19">TonB-dependent receptor</fullName>
    </submittedName>
</protein>
<evidence type="ECO:0000256" key="13">
    <source>
        <dbReference type="ARBA" id="ARBA00023237"/>
    </source>
</evidence>
<dbReference type="Pfam" id="PF00593">
    <property type="entry name" value="TonB_dep_Rec_b-barrel"/>
    <property type="match status" value="1"/>
</dbReference>
<keyword evidence="12 19" id="KW-0675">Receptor</keyword>
<dbReference type="RefSeq" id="WP_016448443.1">
    <property type="nucleotide sequence ID" value="NZ_CP065748.1"/>
</dbReference>
<evidence type="ECO:0000259" key="17">
    <source>
        <dbReference type="Pfam" id="PF00593"/>
    </source>
</evidence>
<accession>A0A7T3DDL5</accession>
<dbReference type="Gene3D" id="2.40.170.20">
    <property type="entry name" value="TonB-dependent receptor, beta-barrel domain"/>
    <property type="match status" value="1"/>
</dbReference>
<evidence type="ECO:0000256" key="6">
    <source>
        <dbReference type="ARBA" id="ARBA00022692"/>
    </source>
</evidence>
<dbReference type="PROSITE" id="PS51257">
    <property type="entry name" value="PROKAR_LIPOPROTEIN"/>
    <property type="match status" value="1"/>
</dbReference>